<dbReference type="InterPro" id="IPR009057">
    <property type="entry name" value="Homeodomain-like_sf"/>
</dbReference>
<reference evidence="9 10" key="1">
    <citation type="submission" date="2023-10" db="EMBL/GenBank/DDBJ databases">
        <title>Chromosome-scale genome assembly provides insights into flower coloration mechanisms of Canna indica.</title>
        <authorList>
            <person name="Li C."/>
        </authorList>
    </citation>
    <scope>NUCLEOTIDE SEQUENCE [LARGE SCALE GENOMIC DNA]</scope>
    <source>
        <tissue evidence="9">Flower</tissue>
    </source>
</reference>
<feature type="domain" description="HTH myb-type" evidence="8">
    <location>
        <begin position="62"/>
        <end position="116"/>
    </location>
</feature>
<keyword evidence="5" id="KW-0804">Transcription</keyword>
<dbReference type="GO" id="GO:0005634">
    <property type="term" value="C:nucleus"/>
    <property type="evidence" value="ECO:0007669"/>
    <property type="project" value="UniProtKB-SubCell"/>
</dbReference>
<evidence type="ECO:0000259" key="8">
    <source>
        <dbReference type="PROSITE" id="PS51294"/>
    </source>
</evidence>
<name>A0AAQ3L2H5_9LILI</name>
<proteinExistence type="predicted"/>
<evidence type="ECO:0000313" key="10">
    <source>
        <dbReference type="Proteomes" id="UP001327560"/>
    </source>
</evidence>
<dbReference type="AlphaFoldDB" id="A0AAQ3L2H5"/>
<dbReference type="InterPro" id="IPR017930">
    <property type="entry name" value="Myb_dom"/>
</dbReference>
<gene>
    <name evidence="9" type="ORF">Cni_G28331</name>
</gene>
<dbReference type="InterPro" id="IPR015495">
    <property type="entry name" value="Myb_TF_plants"/>
</dbReference>
<dbReference type="FunFam" id="1.10.10.60:FF:000001">
    <property type="entry name" value="MYB-related transcription factor"/>
    <property type="match status" value="1"/>
</dbReference>
<dbReference type="GO" id="GO:0003677">
    <property type="term" value="F:DNA binding"/>
    <property type="evidence" value="ECO:0007669"/>
    <property type="project" value="UniProtKB-KW"/>
</dbReference>
<evidence type="ECO:0000256" key="1">
    <source>
        <dbReference type="ARBA" id="ARBA00004123"/>
    </source>
</evidence>
<dbReference type="PANTHER" id="PTHR47994">
    <property type="entry name" value="F14D16.11-RELATED"/>
    <property type="match status" value="1"/>
</dbReference>
<keyword evidence="2" id="KW-0677">Repeat</keyword>
<dbReference type="PANTHER" id="PTHR47994:SF5">
    <property type="entry name" value="F14D16.11-RELATED"/>
    <property type="match status" value="1"/>
</dbReference>
<dbReference type="CDD" id="cd00167">
    <property type="entry name" value="SANT"/>
    <property type="match status" value="2"/>
</dbReference>
<dbReference type="SMART" id="SM00717">
    <property type="entry name" value="SANT"/>
    <property type="match status" value="2"/>
</dbReference>
<dbReference type="PROSITE" id="PS51294">
    <property type="entry name" value="HTH_MYB"/>
    <property type="match status" value="2"/>
</dbReference>
<dbReference type="Proteomes" id="UP001327560">
    <property type="component" value="Chromosome 9"/>
</dbReference>
<keyword evidence="3" id="KW-0805">Transcription regulation</keyword>
<evidence type="ECO:0000313" key="9">
    <source>
        <dbReference type="EMBL" id="WOL19533.1"/>
    </source>
</evidence>
<evidence type="ECO:0000256" key="5">
    <source>
        <dbReference type="ARBA" id="ARBA00023163"/>
    </source>
</evidence>
<sequence length="324" mass="36526">MGRSPCCDEIGVKKGPWTPEEDKKLVEYIQEHGHGSWRNLPKNAGLNRCGKSCRLRWTNYLRPDIKRGSFSQEEERIIIHLHSILGNKWSTISRALPGRTDNEIKNYWNTHLKKKLLRMGIDPVTHRRRSDLDLLTSLLLANFGNPLNDSIDALNLIRLQADALKCQVLHRLIQAMTPPNVDVVMSPSGSASPGSSFQNNLCDTQLNRQLEVEERKKSYLCHPHQDQIPYDHALLGSSSDHFTAGIKTENYCSRVTSLSCAIPAAYRSIHSLGPAISQEMKANSDCVEDLTNSPASIFQGWNELNLGQHDDIDGDMSCWKDIME</sequence>
<dbReference type="PROSITE" id="PS50090">
    <property type="entry name" value="MYB_LIKE"/>
    <property type="match status" value="2"/>
</dbReference>
<dbReference type="Gene3D" id="1.10.10.60">
    <property type="entry name" value="Homeodomain-like"/>
    <property type="match status" value="2"/>
</dbReference>
<accession>A0AAQ3L2H5</accession>
<keyword evidence="6" id="KW-0539">Nucleus</keyword>
<evidence type="ECO:0000256" key="6">
    <source>
        <dbReference type="ARBA" id="ARBA00023242"/>
    </source>
</evidence>
<evidence type="ECO:0000256" key="3">
    <source>
        <dbReference type="ARBA" id="ARBA00023015"/>
    </source>
</evidence>
<evidence type="ECO:0000256" key="2">
    <source>
        <dbReference type="ARBA" id="ARBA00022737"/>
    </source>
</evidence>
<organism evidence="9 10">
    <name type="scientific">Canna indica</name>
    <name type="common">Indian-shot</name>
    <dbReference type="NCBI Taxonomy" id="4628"/>
    <lineage>
        <taxon>Eukaryota</taxon>
        <taxon>Viridiplantae</taxon>
        <taxon>Streptophyta</taxon>
        <taxon>Embryophyta</taxon>
        <taxon>Tracheophyta</taxon>
        <taxon>Spermatophyta</taxon>
        <taxon>Magnoliopsida</taxon>
        <taxon>Liliopsida</taxon>
        <taxon>Zingiberales</taxon>
        <taxon>Cannaceae</taxon>
        <taxon>Canna</taxon>
    </lineage>
</organism>
<keyword evidence="4" id="KW-0238">DNA-binding</keyword>
<dbReference type="Pfam" id="PF00249">
    <property type="entry name" value="Myb_DNA-binding"/>
    <property type="match status" value="2"/>
</dbReference>
<protein>
    <submittedName>
        <fullName evidence="9">Protein ODORANT1-like</fullName>
    </submittedName>
</protein>
<comment type="subcellular location">
    <subcellularLocation>
        <location evidence="1">Nucleus</location>
    </subcellularLocation>
</comment>
<dbReference type="FunFam" id="1.10.10.60:FF:000349">
    <property type="entry name" value="Transcription factor MYB39"/>
    <property type="match status" value="1"/>
</dbReference>
<feature type="domain" description="Myb-like" evidence="7">
    <location>
        <begin position="9"/>
        <end position="61"/>
    </location>
</feature>
<dbReference type="InterPro" id="IPR001005">
    <property type="entry name" value="SANT/Myb"/>
</dbReference>
<dbReference type="SUPFAM" id="SSF46689">
    <property type="entry name" value="Homeodomain-like"/>
    <property type="match status" value="1"/>
</dbReference>
<keyword evidence="10" id="KW-1185">Reference proteome</keyword>
<evidence type="ECO:0000256" key="4">
    <source>
        <dbReference type="ARBA" id="ARBA00023125"/>
    </source>
</evidence>
<dbReference type="EMBL" id="CP136898">
    <property type="protein sequence ID" value="WOL19533.1"/>
    <property type="molecule type" value="Genomic_DNA"/>
</dbReference>
<feature type="domain" description="Myb-like" evidence="7">
    <location>
        <begin position="62"/>
        <end position="112"/>
    </location>
</feature>
<feature type="domain" description="HTH myb-type" evidence="8">
    <location>
        <begin position="9"/>
        <end position="61"/>
    </location>
</feature>
<evidence type="ECO:0000259" key="7">
    <source>
        <dbReference type="PROSITE" id="PS50090"/>
    </source>
</evidence>